<dbReference type="InterPro" id="IPR011006">
    <property type="entry name" value="CheY-like_superfamily"/>
</dbReference>
<dbReference type="SUPFAM" id="SSF52172">
    <property type="entry name" value="CheY-like"/>
    <property type="match status" value="1"/>
</dbReference>
<dbReference type="PROSITE" id="PS50110">
    <property type="entry name" value="RESPONSE_REGULATORY"/>
    <property type="match status" value="1"/>
</dbReference>
<dbReference type="CDD" id="cd01949">
    <property type="entry name" value="GGDEF"/>
    <property type="match status" value="1"/>
</dbReference>
<evidence type="ECO:0000259" key="3">
    <source>
        <dbReference type="PROSITE" id="PS50110"/>
    </source>
</evidence>
<dbReference type="Gene3D" id="3.40.50.2300">
    <property type="match status" value="1"/>
</dbReference>
<dbReference type="Pfam" id="PF00990">
    <property type="entry name" value="GGDEF"/>
    <property type="match status" value="1"/>
</dbReference>
<dbReference type="GO" id="GO:0000160">
    <property type="term" value="P:phosphorelay signal transduction system"/>
    <property type="evidence" value="ECO:0007669"/>
    <property type="project" value="InterPro"/>
</dbReference>
<feature type="modified residue" description="4-aspartylphosphate" evidence="2">
    <location>
        <position position="61"/>
    </location>
</feature>
<dbReference type="InterPro" id="IPR001789">
    <property type="entry name" value="Sig_transdc_resp-reg_receiver"/>
</dbReference>
<evidence type="ECO:0000313" key="6">
    <source>
        <dbReference type="Proteomes" id="UP000249396"/>
    </source>
</evidence>
<evidence type="ECO:0000313" key="5">
    <source>
        <dbReference type="EMBL" id="PZN73483.1"/>
    </source>
</evidence>
<dbReference type="InterPro" id="IPR000160">
    <property type="entry name" value="GGDEF_dom"/>
</dbReference>
<dbReference type="PANTHER" id="PTHR46663">
    <property type="entry name" value="DIGUANYLATE CYCLASE DGCT-RELATED"/>
    <property type="match status" value="1"/>
</dbReference>
<dbReference type="GO" id="GO:0003824">
    <property type="term" value="F:catalytic activity"/>
    <property type="evidence" value="ECO:0007669"/>
    <property type="project" value="UniProtKB-ARBA"/>
</dbReference>
<evidence type="ECO:0000256" key="1">
    <source>
        <dbReference type="ARBA" id="ARBA00001946"/>
    </source>
</evidence>
<reference evidence="5 6" key="1">
    <citation type="journal article" date="2018" name="Aquat. Microb. Ecol.">
        <title>Gammaproteobacterial methanotrophs dominate.</title>
        <authorList>
            <person name="Rissanen A.J."/>
            <person name="Saarenheimo J."/>
            <person name="Tiirola M."/>
            <person name="Peura S."/>
            <person name="Aalto S.L."/>
            <person name="Karvinen A."/>
            <person name="Nykanen H."/>
        </authorList>
    </citation>
    <scope>NUCLEOTIDE SEQUENCE [LARGE SCALE GENOMIC DNA]</scope>
    <source>
        <strain evidence="5">AMbin10</strain>
    </source>
</reference>
<dbReference type="NCBIfam" id="TIGR00254">
    <property type="entry name" value="GGDEF"/>
    <property type="match status" value="1"/>
</dbReference>
<sequence>MIGSSDIFHGKILIVDDLEANIQLLERMLHGAGYDSISSTTDPRETYELHLKNRYDLILLDLQMPVMNGFEVMEGLKAIDPDDYLPVLVITAQPGHKLRALQGGAKDFISKPFDLAEVLMRVHNMLEVRLLHQAVREHGKMLESLAWNDPLTGLANRRLFAERMSMVIAHAQRKKISMAVLYLDLDGFKAINDTLGHGTGDVLLKMVAERLTATVRKEDTVARLGGDEFIIALPEVDSADGAAKVALKVIAAVSQPYAIGGHTINITTSAGVSIYPVNGEDADTLMMSADLALYEAKSAGKNTCRISKRTDWASFIRYRE</sequence>
<dbReference type="SMART" id="SM00267">
    <property type="entry name" value="GGDEF"/>
    <property type="match status" value="1"/>
</dbReference>
<dbReference type="Pfam" id="PF00072">
    <property type="entry name" value="Response_reg"/>
    <property type="match status" value="1"/>
</dbReference>
<dbReference type="CDD" id="cd17551">
    <property type="entry name" value="REC_RpfG-like"/>
    <property type="match status" value="1"/>
</dbReference>
<name>A0A2W4QNU5_9GAMM</name>
<comment type="caution">
    <text evidence="5">The sequence shown here is derived from an EMBL/GenBank/DDBJ whole genome shotgun (WGS) entry which is preliminary data.</text>
</comment>
<organism evidence="5 6">
    <name type="scientific">Candidatus Methylumidiphilus alinenensis</name>
    <dbReference type="NCBI Taxonomy" id="2202197"/>
    <lineage>
        <taxon>Bacteria</taxon>
        <taxon>Pseudomonadati</taxon>
        <taxon>Pseudomonadota</taxon>
        <taxon>Gammaproteobacteria</taxon>
        <taxon>Methylococcales</taxon>
        <taxon>Candidatus Methylumidiphilus</taxon>
    </lineage>
</organism>
<dbReference type="PROSITE" id="PS50887">
    <property type="entry name" value="GGDEF"/>
    <property type="match status" value="1"/>
</dbReference>
<dbReference type="InterPro" id="IPR052163">
    <property type="entry name" value="DGC-Regulatory_Protein"/>
</dbReference>
<dbReference type="PANTHER" id="PTHR46663:SF2">
    <property type="entry name" value="GGDEF DOMAIN-CONTAINING PROTEIN"/>
    <property type="match status" value="1"/>
</dbReference>
<dbReference type="AlphaFoldDB" id="A0A2W4QNU5"/>
<accession>A0A2W4QNU5</accession>
<evidence type="ECO:0000259" key="4">
    <source>
        <dbReference type="PROSITE" id="PS50887"/>
    </source>
</evidence>
<keyword evidence="2" id="KW-0597">Phosphoprotein</keyword>
<protein>
    <submittedName>
        <fullName evidence="5">Diguanylate cyclase response regulator</fullName>
    </submittedName>
</protein>
<comment type="cofactor">
    <cofactor evidence="1">
        <name>Mg(2+)</name>
        <dbReference type="ChEBI" id="CHEBI:18420"/>
    </cofactor>
</comment>
<dbReference type="FunFam" id="3.30.70.270:FF:000001">
    <property type="entry name" value="Diguanylate cyclase domain protein"/>
    <property type="match status" value="1"/>
</dbReference>
<dbReference type="InterPro" id="IPR029787">
    <property type="entry name" value="Nucleotide_cyclase"/>
</dbReference>
<proteinExistence type="predicted"/>
<dbReference type="SUPFAM" id="SSF55073">
    <property type="entry name" value="Nucleotide cyclase"/>
    <property type="match status" value="1"/>
</dbReference>
<dbReference type="InterPro" id="IPR043128">
    <property type="entry name" value="Rev_trsase/Diguanyl_cyclase"/>
</dbReference>
<dbReference type="EMBL" id="QJPH01000456">
    <property type="protein sequence ID" value="PZN73483.1"/>
    <property type="molecule type" value="Genomic_DNA"/>
</dbReference>
<feature type="domain" description="GGDEF" evidence="4">
    <location>
        <begin position="176"/>
        <end position="309"/>
    </location>
</feature>
<dbReference type="SMART" id="SM00448">
    <property type="entry name" value="REC"/>
    <property type="match status" value="1"/>
</dbReference>
<gene>
    <name evidence="5" type="ORF">DM484_22600</name>
</gene>
<feature type="domain" description="Response regulatory" evidence="3">
    <location>
        <begin position="11"/>
        <end position="126"/>
    </location>
</feature>
<dbReference type="Proteomes" id="UP000249396">
    <property type="component" value="Unassembled WGS sequence"/>
</dbReference>
<dbReference type="Gene3D" id="3.30.70.270">
    <property type="match status" value="1"/>
</dbReference>
<evidence type="ECO:0000256" key="2">
    <source>
        <dbReference type="PROSITE-ProRule" id="PRU00169"/>
    </source>
</evidence>